<proteinExistence type="predicted"/>
<evidence type="ECO:0008006" key="4">
    <source>
        <dbReference type="Google" id="ProtNLM"/>
    </source>
</evidence>
<organism evidence="2 3">
    <name type="scientific">Thermonema lapsum</name>
    <dbReference type="NCBI Taxonomy" id="28195"/>
    <lineage>
        <taxon>Bacteria</taxon>
        <taxon>Pseudomonadati</taxon>
        <taxon>Bacteroidota</taxon>
        <taxon>Cytophagia</taxon>
        <taxon>Cytophagales</taxon>
        <taxon>Thermonemataceae</taxon>
        <taxon>Thermonema</taxon>
    </lineage>
</organism>
<gene>
    <name evidence="2" type="ORF">FHS56_000347</name>
</gene>
<dbReference type="RefSeq" id="WP_166918160.1">
    <property type="nucleotide sequence ID" value="NZ_JAASRN010000001.1"/>
</dbReference>
<keyword evidence="1" id="KW-0732">Signal</keyword>
<dbReference type="PROSITE" id="PS51257">
    <property type="entry name" value="PROKAR_LIPOPROTEIN"/>
    <property type="match status" value="1"/>
</dbReference>
<dbReference type="EMBL" id="JAASRN010000001">
    <property type="protein sequence ID" value="NIK72861.1"/>
    <property type="molecule type" value="Genomic_DNA"/>
</dbReference>
<protein>
    <recommendedName>
        <fullName evidence="4">Lipoprotein</fullName>
    </recommendedName>
</protein>
<evidence type="ECO:0000313" key="2">
    <source>
        <dbReference type="EMBL" id="NIK72861.1"/>
    </source>
</evidence>
<feature type="signal peptide" evidence="1">
    <location>
        <begin position="1"/>
        <end position="25"/>
    </location>
</feature>
<keyword evidence="3" id="KW-1185">Reference proteome</keyword>
<evidence type="ECO:0000256" key="1">
    <source>
        <dbReference type="SAM" id="SignalP"/>
    </source>
</evidence>
<feature type="chain" id="PRO_5032849267" description="Lipoprotein" evidence="1">
    <location>
        <begin position="26"/>
        <end position="119"/>
    </location>
</feature>
<dbReference type="Proteomes" id="UP000537126">
    <property type="component" value="Unassembled WGS sequence"/>
</dbReference>
<name>A0A846MN27_9BACT</name>
<accession>A0A846MN27</accession>
<comment type="caution">
    <text evidence="2">The sequence shown here is derived from an EMBL/GenBank/DDBJ whole genome shotgun (WGS) entry which is preliminary data.</text>
</comment>
<sequence length="119" mass="13612">MKLLLKKNINILLTCILLAGTSACAKRCQVSGCMIVDDHTHFFGAENAKDGSLVDRSKVNTKDLKVYSGTVWWRRIFKKSYRTDEGKRYKVFDKEKNTGLDKHQINKISLQKQKGGFDK</sequence>
<reference evidence="2 3" key="1">
    <citation type="submission" date="2020-03" db="EMBL/GenBank/DDBJ databases">
        <title>Genomic Encyclopedia of Type Strains, Phase IV (KMG-IV): sequencing the most valuable type-strain genomes for metagenomic binning, comparative biology and taxonomic classification.</title>
        <authorList>
            <person name="Goeker M."/>
        </authorList>
    </citation>
    <scope>NUCLEOTIDE SEQUENCE [LARGE SCALE GENOMIC DNA]</scope>
    <source>
        <strain evidence="2 3">DSM 5718</strain>
    </source>
</reference>
<dbReference type="AlphaFoldDB" id="A0A846MN27"/>
<evidence type="ECO:0000313" key="3">
    <source>
        <dbReference type="Proteomes" id="UP000537126"/>
    </source>
</evidence>